<name>A0A7S1KSY6_9EUKA</name>
<feature type="compositionally biased region" description="Low complexity" evidence="1">
    <location>
        <begin position="112"/>
        <end position="121"/>
    </location>
</feature>
<gene>
    <name evidence="3" type="ORF">PCOS0759_LOCUS5927</name>
</gene>
<feature type="region of interest" description="Disordered" evidence="1">
    <location>
        <begin position="75"/>
        <end position="125"/>
    </location>
</feature>
<organism evidence="3">
    <name type="scientific">Percolomonas cosmopolitus</name>
    <dbReference type="NCBI Taxonomy" id="63605"/>
    <lineage>
        <taxon>Eukaryota</taxon>
        <taxon>Discoba</taxon>
        <taxon>Heterolobosea</taxon>
        <taxon>Tetramitia</taxon>
        <taxon>Eutetramitia</taxon>
        <taxon>Percolomonadidae</taxon>
        <taxon>Percolomonas</taxon>
    </lineage>
</organism>
<feature type="transmembrane region" description="Helical" evidence="2">
    <location>
        <begin position="24"/>
        <end position="44"/>
    </location>
</feature>
<evidence type="ECO:0000313" key="3">
    <source>
        <dbReference type="EMBL" id="CAD9082687.1"/>
    </source>
</evidence>
<dbReference type="InterPro" id="IPR017850">
    <property type="entry name" value="Alkaline_phosphatase_core_sf"/>
</dbReference>
<reference evidence="3" key="1">
    <citation type="submission" date="2021-01" db="EMBL/GenBank/DDBJ databases">
        <authorList>
            <person name="Corre E."/>
            <person name="Pelletier E."/>
            <person name="Niang G."/>
            <person name="Scheremetjew M."/>
            <person name="Finn R."/>
            <person name="Kale V."/>
            <person name="Holt S."/>
            <person name="Cochrane G."/>
            <person name="Meng A."/>
            <person name="Brown T."/>
            <person name="Cohen L."/>
        </authorList>
    </citation>
    <scope>NUCLEOTIDE SEQUENCE</scope>
    <source>
        <strain evidence="3">WS</strain>
    </source>
</reference>
<keyword evidence="2" id="KW-0812">Transmembrane</keyword>
<accession>A0A7S1KSY6</accession>
<keyword evidence="2" id="KW-0472">Membrane</keyword>
<protein>
    <submittedName>
        <fullName evidence="3">Uncharacterized protein</fullName>
    </submittedName>
</protein>
<dbReference type="PANTHER" id="PTHR10974">
    <property type="entry name" value="FI08016P-RELATED"/>
    <property type="match status" value="1"/>
</dbReference>
<dbReference type="SUPFAM" id="SSF53649">
    <property type="entry name" value="Alkaline phosphatase-like"/>
    <property type="match status" value="1"/>
</dbReference>
<evidence type="ECO:0000256" key="2">
    <source>
        <dbReference type="SAM" id="Phobius"/>
    </source>
</evidence>
<dbReference type="Pfam" id="PF02995">
    <property type="entry name" value="DUF229"/>
    <property type="match status" value="1"/>
</dbReference>
<dbReference type="InterPro" id="IPR004245">
    <property type="entry name" value="DUF229"/>
</dbReference>
<proteinExistence type="predicted"/>
<dbReference type="AlphaFoldDB" id="A0A7S1KSY6"/>
<sequence length="826" mass="95008">MTHQQISSCAPRPPTSLLQPKAKWILILLTILYISLFVFFILVYEPLHSQSPYQNHSLSGSQAFISPIETNNFIAGTNKSLPKTEQPDYEQDAMRDSQGRHEENTGRGDGAGMANAAGKGAVSQQQVRPLVENVPGLQRLDTQSAIAVENNLSDADYEITKVDFSRDSTIPFYLSNWELYEKERELPNINEVHLSRHIWRRGLYGIHLENTDERCIIPIGLWDDGDLLKKFRHSHCEKNYNDDGVQIPHESFHSIAYFHDDTTPADTLTRRNSFTYMQEKSDENPLLWVHPQCRPLAAQQLTEKQIEEYNQELRRLCQDVIPQNVDSKKENPEIVVSRPPTLSFNRTLVDSINGPHQNIFSTEGLTFQQRTSKCPIVYLFRGEFSQTPHFDGFYVNHMPIRIDDTEQYIFVACGGSQIWKVNITTGVDEKSTKQMEIIAPKYANGLVRPSHSLPEMQRQKDEIPPAPMSVHADPPNMSQLPPLVATTPDQEKEESDEKKKPNICIILMEGLSRVHFHRRMLNTIDFLQHSLQDYGYRAFEFFKYLTTDMTSNSNLTPIFSGESWWKHCIRKDKECLTSSSVPHKKFVWTQLAKKNYKTCAASELSWTTSRADWRNDVRDWTNYFTFPLDDLERTFTNHQPICMSGRKSYDHVFDYAAQFFQRHKSNPKFILTQFLQAQEPSMNVIADMDRALAKYLNEIVAQKEENTYIMLLSDEGSPQERSPFFEERTTGKLEQKMPLLILLTPPGMESNHLENLYHNQHHLITGMDVYETMLQLGGLKGSGKRSDILHDAPKSIVHAQMNSNRDCASMNIPQHMCICNLDATPQ</sequence>
<keyword evidence="2" id="KW-1133">Transmembrane helix</keyword>
<dbReference type="Gene3D" id="3.40.720.10">
    <property type="entry name" value="Alkaline Phosphatase, subunit A"/>
    <property type="match status" value="1"/>
</dbReference>
<dbReference type="GO" id="GO:0005615">
    <property type="term" value="C:extracellular space"/>
    <property type="evidence" value="ECO:0007669"/>
    <property type="project" value="TreeGrafter"/>
</dbReference>
<evidence type="ECO:0000256" key="1">
    <source>
        <dbReference type="SAM" id="MobiDB-lite"/>
    </source>
</evidence>
<feature type="region of interest" description="Disordered" evidence="1">
    <location>
        <begin position="464"/>
        <end position="499"/>
    </location>
</feature>
<dbReference type="PANTHER" id="PTHR10974:SF1">
    <property type="entry name" value="FI08016P-RELATED"/>
    <property type="match status" value="1"/>
</dbReference>
<dbReference type="EMBL" id="HBGD01007089">
    <property type="protein sequence ID" value="CAD9082687.1"/>
    <property type="molecule type" value="Transcribed_RNA"/>
</dbReference>
<feature type="compositionally biased region" description="Basic and acidic residues" evidence="1">
    <location>
        <begin position="92"/>
        <end position="106"/>
    </location>
</feature>